<sequence length="314" mass="35056">MASTSTVPSKSHQPLHNFSSLSHLKWSRHPRNHRSSATTRRSSSPNQQDSPQRQSPLRNLLPDESITNQNQLSLPSPSPITGGYCEGSLSPLPRSSYSPVLPGPGNESPIPVDLALESDSSLIIKKSQIDFNKQSRNSVPNRSITPDKSEDQEEEPILGKKESKSSRVVLIKLPPKEKKDSGEIKIQDEQTTDNNEIQEDGKTWNFRPRKQNKQFFNYSGRVSKNSAAPLPEKPGDMPEAEKKKKEKKRGFTISLTKEEIEADVIALIGSKPPRRPKKRSRTVQKQLDYLFPGVWLQSITADSYKVSDNLGGKG</sequence>
<dbReference type="Proteomes" id="UP001060085">
    <property type="component" value="Linkage Group LG08"/>
</dbReference>
<reference evidence="2" key="1">
    <citation type="journal article" date="2023" name="Nat. Plants">
        <title>Single-cell RNA sequencing provides a high-resolution roadmap for understanding the multicellular compartmentation of specialized metabolism.</title>
        <authorList>
            <person name="Sun S."/>
            <person name="Shen X."/>
            <person name="Li Y."/>
            <person name="Li Y."/>
            <person name="Wang S."/>
            <person name="Li R."/>
            <person name="Zhang H."/>
            <person name="Shen G."/>
            <person name="Guo B."/>
            <person name="Wei J."/>
            <person name="Xu J."/>
            <person name="St-Pierre B."/>
            <person name="Chen S."/>
            <person name="Sun C."/>
        </authorList>
    </citation>
    <scope>NUCLEOTIDE SEQUENCE [LARGE SCALE GENOMIC DNA]</scope>
</reference>
<dbReference type="EMBL" id="CM044708">
    <property type="protein sequence ID" value="KAI5647472.1"/>
    <property type="molecule type" value="Genomic_DNA"/>
</dbReference>
<evidence type="ECO:0000313" key="2">
    <source>
        <dbReference type="Proteomes" id="UP001060085"/>
    </source>
</evidence>
<evidence type="ECO:0000313" key="1">
    <source>
        <dbReference type="EMBL" id="KAI5647472.1"/>
    </source>
</evidence>
<gene>
    <name evidence="1" type="ORF">M9H77_33477</name>
</gene>
<protein>
    <submittedName>
        <fullName evidence="1">Uncharacterized protein</fullName>
    </submittedName>
</protein>
<name>A0ACB9ZKN4_CATRO</name>
<comment type="caution">
    <text evidence="1">The sequence shown here is derived from an EMBL/GenBank/DDBJ whole genome shotgun (WGS) entry which is preliminary data.</text>
</comment>
<keyword evidence="2" id="KW-1185">Reference proteome</keyword>
<accession>A0ACB9ZKN4</accession>
<proteinExistence type="predicted"/>
<organism evidence="1 2">
    <name type="scientific">Catharanthus roseus</name>
    <name type="common">Madagascar periwinkle</name>
    <name type="synonym">Vinca rosea</name>
    <dbReference type="NCBI Taxonomy" id="4058"/>
    <lineage>
        <taxon>Eukaryota</taxon>
        <taxon>Viridiplantae</taxon>
        <taxon>Streptophyta</taxon>
        <taxon>Embryophyta</taxon>
        <taxon>Tracheophyta</taxon>
        <taxon>Spermatophyta</taxon>
        <taxon>Magnoliopsida</taxon>
        <taxon>eudicotyledons</taxon>
        <taxon>Gunneridae</taxon>
        <taxon>Pentapetalae</taxon>
        <taxon>asterids</taxon>
        <taxon>lamiids</taxon>
        <taxon>Gentianales</taxon>
        <taxon>Apocynaceae</taxon>
        <taxon>Rauvolfioideae</taxon>
        <taxon>Vinceae</taxon>
        <taxon>Catharanthinae</taxon>
        <taxon>Catharanthus</taxon>
    </lineage>
</organism>